<dbReference type="Pfam" id="PF00053">
    <property type="entry name" value="EGF_laminin"/>
    <property type="match status" value="2"/>
</dbReference>
<dbReference type="GO" id="GO:0005044">
    <property type="term" value="F:scavenger receptor activity"/>
    <property type="evidence" value="ECO:0007669"/>
    <property type="project" value="InterPro"/>
</dbReference>
<dbReference type="AlphaFoldDB" id="A0A0D8XFR8"/>
<accession>A0A0D8XFR8</accession>
<reference evidence="3 4" key="1">
    <citation type="submission" date="2013-11" db="EMBL/GenBank/DDBJ databases">
        <title>Draft genome of the bovine lungworm Dictyocaulus viviparus.</title>
        <authorList>
            <person name="Mitreva M."/>
        </authorList>
    </citation>
    <scope>NUCLEOTIDE SEQUENCE [LARGE SCALE GENOMIC DNA]</scope>
    <source>
        <strain evidence="3 4">HannoverDv2000</strain>
    </source>
</reference>
<dbReference type="SMART" id="SM00181">
    <property type="entry name" value="EGF"/>
    <property type="match status" value="2"/>
</dbReference>
<gene>
    <name evidence="3" type="ORF">DICVIV_10462</name>
</gene>
<sequence length="209" mass="22667">MCGFLLRWGSGCDGHCDCSNGASCDRLTGFCDCRAGYMGKKCEIACPDGLWGANCIHHCLCMHNGGCNPETGECTCAAGWMGPACEFLCPFGQYGLNCARDRVHPDTLVQIAMTCVNVKMERSVIQSAATAPVSPDGEDGNAIDVCLWIIFCYLHCILNVLLYVQYVLRFSTDQPQAFGAGQLHLYARLVQCHCGSSLMKLLSTKIGQE</sequence>
<dbReference type="Proteomes" id="UP000053766">
    <property type="component" value="Unassembled WGS sequence"/>
</dbReference>
<dbReference type="PANTHER" id="PTHR24043">
    <property type="entry name" value="SCAVENGER RECEPTOR CLASS F"/>
    <property type="match status" value="1"/>
</dbReference>
<dbReference type="InterPro" id="IPR000742">
    <property type="entry name" value="EGF"/>
</dbReference>
<dbReference type="CDD" id="cd00055">
    <property type="entry name" value="EGF_Lam"/>
    <property type="match status" value="1"/>
</dbReference>
<dbReference type="InterPro" id="IPR042635">
    <property type="entry name" value="MEGF10/SREC1/2-like"/>
</dbReference>
<evidence type="ECO:0000313" key="3">
    <source>
        <dbReference type="EMBL" id="KJH43525.1"/>
    </source>
</evidence>
<name>A0A0D8XFR8_DICVI</name>
<evidence type="ECO:0000256" key="1">
    <source>
        <dbReference type="ARBA" id="ARBA00022536"/>
    </source>
</evidence>
<dbReference type="OrthoDB" id="18487at2759"/>
<evidence type="ECO:0000313" key="4">
    <source>
        <dbReference type="Proteomes" id="UP000053766"/>
    </source>
</evidence>
<protein>
    <submittedName>
        <fullName evidence="3">EGF-like domain protein</fullName>
    </submittedName>
</protein>
<evidence type="ECO:0000259" key="2">
    <source>
        <dbReference type="PROSITE" id="PS00022"/>
    </source>
</evidence>
<dbReference type="STRING" id="29172.A0A0D8XFR8"/>
<dbReference type="SMART" id="SM00180">
    <property type="entry name" value="EGF_Lam"/>
    <property type="match status" value="2"/>
</dbReference>
<dbReference type="PRINTS" id="PR00011">
    <property type="entry name" value="EGFLAMININ"/>
</dbReference>
<reference evidence="4" key="2">
    <citation type="journal article" date="2016" name="Sci. Rep.">
        <title>Dictyocaulus viviparus genome, variome and transcriptome elucidate lungworm biology and support future intervention.</title>
        <authorList>
            <person name="McNulty S.N."/>
            <person name="Strube C."/>
            <person name="Rosa B.A."/>
            <person name="Martin J.C."/>
            <person name="Tyagi R."/>
            <person name="Choi Y.J."/>
            <person name="Wang Q."/>
            <person name="Hallsworth Pepin K."/>
            <person name="Zhang X."/>
            <person name="Ozersky P."/>
            <person name="Wilson R.K."/>
            <person name="Sternberg P.W."/>
            <person name="Gasser R.B."/>
            <person name="Mitreva M."/>
        </authorList>
    </citation>
    <scope>NUCLEOTIDE SEQUENCE [LARGE SCALE GENOMIC DNA]</scope>
    <source>
        <strain evidence="4">HannoverDv2000</strain>
    </source>
</reference>
<feature type="domain" description="EGF-like" evidence="2">
    <location>
        <begin position="31"/>
        <end position="42"/>
    </location>
</feature>
<keyword evidence="1" id="KW-0245">EGF-like domain</keyword>
<organism evidence="3 4">
    <name type="scientific">Dictyocaulus viviparus</name>
    <name type="common">Bovine lungworm</name>
    <dbReference type="NCBI Taxonomy" id="29172"/>
    <lineage>
        <taxon>Eukaryota</taxon>
        <taxon>Metazoa</taxon>
        <taxon>Ecdysozoa</taxon>
        <taxon>Nematoda</taxon>
        <taxon>Chromadorea</taxon>
        <taxon>Rhabditida</taxon>
        <taxon>Rhabditina</taxon>
        <taxon>Rhabditomorpha</taxon>
        <taxon>Strongyloidea</taxon>
        <taxon>Metastrongylidae</taxon>
        <taxon>Dictyocaulus</taxon>
    </lineage>
</organism>
<dbReference type="PANTHER" id="PTHR24043:SF8">
    <property type="entry name" value="EGF-LIKE DOMAIN-CONTAINING PROTEIN"/>
    <property type="match status" value="1"/>
</dbReference>
<feature type="domain" description="EGF-like" evidence="2">
    <location>
        <begin position="74"/>
        <end position="85"/>
    </location>
</feature>
<proteinExistence type="predicted"/>
<dbReference type="EMBL" id="KN716551">
    <property type="protein sequence ID" value="KJH43525.1"/>
    <property type="molecule type" value="Genomic_DNA"/>
</dbReference>
<dbReference type="PROSITE" id="PS00022">
    <property type="entry name" value="EGF_1"/>
    <property type="match status" value="2"/>
</dbReference>
<dbReference type="InterPro" id="IPR002049">
    <property type="entry name" value="LE_dom"/>
</dbReference>
<keyword evidence="4" id="KW-1185">Reference proteome</keyword>
<dbReference type="Gene3D" id="2.170.300.10">
    <property type="entry name" value="Tie2 ligand-binding domain superfamily"/>
    <property type="match status" value="1"/>
</dbReference>